<gene>
    <name evidence="1" type="ORF">CR513_60784</name>
</gene>
<keyword evidence="2" id="KW-1185">Reference proteome</keyword>
<evidence type="ECO:0000313" key="1">
    <source>
        <dbReference type="EMBL" id="RDX61025.1"/>
    </source>
</evidence>
<protein>
    <submittedName>
        <fullName evidence="1">Uncharacterized protein</fullName>
    </submittedName>
</protein>
<evidence type="ECO:0000313" key="2">
    <source>
        <dbReference type="Proteomes" id="UP000257109"/>
    </source>
</evidence>
<dbReference type="EMBL" id="QJKJ01016401">
    <property type="protein sequence ID" value="RDX61025.1"/>
    <property type="molecule type" value="Genomic_DNA"/>
</dbReference>
<reference evidence="1" key="1">
    <citation type="submission" date="2018-05" db="EMBL/GenBank/DDBJ databases">
        <title>Draft genome of Mucuna pruriens seed.</title>
        <authorList>
            <person name="Nnadi N.E."/>
            <person name="Vos R."/>
            <person name="Hasami M.H."/>
            <person name="Devisetty U.K."/>
            <person name="Aguiy J.C."/>
        </authorList>
    </citation>
    <scope>NUCLEOTIDE SEQUENCE [LARGE SCALE GENOMIC DNA]</scope>
    <source>
        <strain evidence="1">JCA_2017</strain>
    </source>
</reference>
<accession>A0A371E4Q8</accession>
<sequence>MLRLMKMLIGIGKKKLCNTKFLYASSTFTTTRFFTRVYFKMSKIFAELVDIYETCNMDKHQSKKNRSMQWRKRLK</sequence>
<name>A0A371E4Q8_MUCPR</name>
<dbReference type="Proteomes" id="UP000257109">
    <property type="component" value="Unassembled WGS sequence"/>
</dbReference>
<dbReference type="AlphaFoldDB" id="A0A371E4Q8"/>
<comment type="caution">
    <text evidence="1">The sequence shown here is derived from an EMBL/GenBank/DDBJ whole genome shotgun (WGS) entry which is preliminary data.</text>
</comment>
<organism evidence="1 2">
    <name type="scientific">Mucuna pruriens</name>
    <name type="common">Velvet bean</name>
    <name type="synonym">Dolichos pruriens</name>
    <dbReference type="NCBI Taxonomy" id="157652"/>
    <lineage>
        <taxon>Eukaryota</taxon>
        <taxon>Viridiplantae</taxon>
        <taxon>Streptophyta</taxon>
        <taxon>Embryophyta</taxon>
        <taxon>Tracheophyta</taxon>
        <taxon>Spermatophyta</taxon>
        <taxon>Magnoliopsida</taxon>
        <taxon>eudicotyledons</taxon>
        <taxon>Gunneridae</taxon>
        <taxon>Pentapetalae</taxon>
        <taxon>rosids</taxon>
        <taxon>fabids</taxon>
        <taxon>Fabales</taxon>
        <taxon>Fabaceae</taxon>
        <taxon>Papilionoideae</taxon>
        <taxon>50 kb inversion clade</taxon>
        <taxon>NPAAA clade</taxon>
        <taxon>indigoferoid/millettioid clade</taxon>
        <taxon>Phaseoleae</taxon>
        <taxon>Mucuna</taxon>
    </lineage>
</organism>
<feature type="non-terminal residue" evidence="1">
    <location>
        <position position="1"/>
    </location>
</feature>
<proteinExistence type="predicted"/>